<proteinExistence type="inferred from homology"/>
<organism evidence="9 10">
    <name type="scientific">Nocardia farcinica</name>
    <dbReference type="NCBI Taxonomy" id="37329"/>
    <lineage>
        <taxon>Bacteria</taxon>
        <taxon>Bacillati</taxon>
        <taxon>Actinomycetota</taxon>
        <taxon>Actinomycetes</taxon>
        <taxon>Mycobacteriales</taxon>
        <taxon>Nocardiaceae</taxon>
        <taxon>Nocardia</taxon>
    </lineage>
</organism>
<feature type="transmembrane region" description="Helical" evidence="7">
    <location>
        <begin position="81"/>
        <end position="98"/>
    </location>
</feature>
<comment type="subcellular location">
    <subcellularLocation>
        <location evidence="1">Membrane</location>
        <topology evidence="1">Multi-pass membrane protein</topology>
    </subcellularLocation>
</comment>
<feature type="region of interest" description="Disordered" evidence="6">
    <location>
        <begin position="1"/>
        <end position="31"/>
    </location>
</feature>
<dbReference type="GO" id="GO:0005886">
    <property type="term" value="C:plasma membrane"/>
    <property type="evidence" value="ECO:0007669"/>
    <property type="project" value="TreeGrafter"/>
</dbReference>
<dbReference type="KEGG" id="nfr:ERS450000_02942"/>
<feature type="transmembrane region" description="Helical" evidence="7">
    <location>
        <begin position="110"/>
        <end position="132"/>
    </location>
</feature>
<feature type="domain" description="GtrA/DPMS transmembrane" evidence="8">
    <location>
        <begin position="48"/>
        <end position="163"/>
    </location>
</feature>
<evidence type="ECO:0000256" key="3">
    <source>
        <dbReference type="ARBA" id="ARBA00022692"/>
    </source>
</evidence>
<dbReference type="PANTHER" id="PTHR38459">
    <property type="entry name" value="PROPHAGE BACTOPRENOL-LINKED GLUCOSE TRANSLOCASE HOMOLOG"/>
    <property type="match status" value="1"/>
</dbReference>
<keyword evidence="4 7" id="KW-1133">Transmembrane helix</keyword>
<dbReference type="InterPro" id="IPR051401">
    <property type="entry name" value="GtrA_CellWall_Glycosyl"/>
</dbReference>
<accession>A0A0H5NSN9</accession>
<protein>
    <submittedName>
        <fullName evidence="9">GtrA-like protein</fullName>
    </submittedName>
</protein>
<reference evidence="10" key="1">
    <citation type="submission" date="2015-03" db="EMBL/GenBank/DDBJ databases">
        <authorList>
            <consortium name="Pathogen Informatics"/>
        </authorList>
    </citation>
    <scope>NUCLEOTIDE SEQUENCE [LARGE SCALE GENOMIC DNA]</scope>
    <source>
        <strain evidence="10">NCTC11134</strain>
    </source>
</reference>
<evidence type="ECO:0000313" key="9">
    <source>
        <dbReference type="EMBL" id="CRY78467.1"/>
    </source>
</evidence>
<dbReference type="EMBL" id="LN868938">
    <property type="protein sequence ID" value="CRY78467.1"/>
    <property type="molecule type" value="Genomic_DNA"/>
</dbReference>
<gene>
    <name evidence="9" type="ORF">ERS450000_02942</name>
</gene>
<feature type="transmembrane region" description="Helical" evidence="7">
    <location>
        <begin position="138"/>
        <end position="157"/>
    </location>
</feature>
<evidence type="ECO:0000256" key="2">
    <source>
        <dbReference type="ARBA" id="ARBA00009399"/>
    </source>
</evidence>
<name>A0A0H5NSN9_NOCFR</name>
<evidence type="ECO:0000259" key="8">
    <source>
        <dbReference type="Pfam" id="PF04138"/>
    </source>
</evidence>
<dbReference type="InterPro" id="IPR007267">
    <property type="entry name" value="GtrA_DPMS_TM"/>
</dbReference>
<evidence type="ECO:0000256" key="6">
    <source>
        <dbReference type="SAM" id="MobiDB-lite"/>
    </source>
</evidence>
<dbReference type="Proteomes" id="UP000057820">
    <property type="component" value="Chromosome 1"/>
</dbReference>
<evidence type="ECO:0000256" key="4">
    <source>
        <dbReference type="ARBA" id="ARBA00022989"/>
    </source>
</evidence>
<evidence type="ECO:0000256" key="5">
    <source>
        <dbReference type="ARBA" id="ARBA00023136"/>
    </source>
</evidence>
<keyword evidence="3 7" id="KW-0812">Transmembrane</keyword>
<keyword evidence="5 7" id="KW-0472">Membrane</keyword>
<evidence type="ECO:0000256" key="1">
    <source>
        <dbReference type="ARBA" id="ARBA00004141"/>
    </source>
</evidence>
<feature type="transmembrane region" description="Helical" evidence="7">
    <location>
        <begin position="46"/>
        <end position="69"/>
    </location>
</feature>
<dbReference type="Pfam" id="PF04138">
    <property type="entry name" value="GtrA_DPMS_TM"/>
    <property type="match status" value="1"/>
</dbReference>
<comment type="similarity">
    <text evidence="2">Belongs to the GtrA family.</text>
</comment>
<feature type="compositionally biased region" description="Low complexity" evidence="6">
    <location>
        <begin position="1"/>
        <end position="13"/>
    </location>
</feature>
<dbReference type="RefSeq" id="WP_082668669.1">
    <property type="nucleotide sequence ID" value="NZ_CP031418.1"/>
</dbReference>
<dbReference type="AlphaFoldDB" id="A0A0H5NSN9"/>
<dbReference type="GO" id="GO:0000271">
    <property type="term" value="P:polysaccharide biosynthetic process"/>
    <property type="evidence" value="ECO:0007669"/>
    <property type="project" value="InterPro"/>
</dbReference>
<sequence>MTADAVRAPDAPAAWPPPRSATATAETRDAGADPGPLLRVVRRQELAFAVVGAFNTALGMALTVAWLLVLGAGVSPAVAPALAYAVSIVVAFTLHRTLVFRVRGRLVRDFVAFVVVNSGGLLMNMVLLQLAVQVAHLPRIPAALGVMAVVAVASFFGHRHISFRRRPPLR</sequence>
<evidence type="ECO:0000313" key="10">
    <source>
        <dbReference type="Proteomes" id="UP000057820"/>
    </source>
</evidence>
<evidence type="ECO:0000256" key="7">
    <source>
        <dbReference type="SAM" id="Phobius"/>
    </source>
</evidence>
<dbReference type="PANTHER" id="PTHR38459:SF1">
    <property type="entry name" value="PROPHAGE BACTOPRENOL-LINKED GLUCOSE TRANSLOCASE HOMOLOG"/>
    <property type="match status" value="1"/>
</dbReference>